<dbReference type="EMBL" id="PJNW01000009">
    <property type="protein sequence ID" value="PKR89027.1"/>
    <property type="molecule type" value="Genomic_DNA"/>
</dbReference>
<dbReference type="InterPro" id="IPR035069">
    <property type="entry name" value="TTHA1013/TTHA0281-like"/>
</dbReference>
<dbReference type="OrthoDB" id="9807959at2"/>
<dbReference type="AlphaFoldDB" id="A0A1I4WC14"/>
<evidence type="ECO:0000259" key="1">
    <source>
        <dbReference type="Pfam" id="PF15919"/>
    </source>
</evidence>
<dbReference type="RefSeq" id="WP_101289771.1">
    <property type="nucleotide sequence ID" value="NZ_FOUQ01000016.1"/>
</dbReference>
<gene>
    <name evidence="2" type="ORF">CXZ10_13060</name>
</gene>
<keyword evidence="3" id="KW-1185">Reference proteome</keyword>
<accession>A0A1I4WC14</accession>
<dbReference type="Proteomes" id="UP000233491">
    <property type="component" value="Unassembled WGS sequence"/>
</dbReference>
<organism evidence="2 3">
    <name type="scientific">Pleomorphomonas diazotrophica</name>
    <dbReference type="NCBI Taxonomy" id="1166257"/>
    <lineage>
        <taxon>Bacteria</taxon>
        <taxon>Pseudomonadati</taxon>
        <taxon>Pseudomonadota</taxon>
        <taxon>Alphaproteobacteria</taxon>
        <taxon>Hyphomicrobiales</taxon>
        <taxon>Pleomorphomonadaceae</taxon>
        <taxon>Pleomorphomonas</taxon>
    </lineage>
</organism>
<feature type="domain" description="HicB-like antitoxin of toxin-antitoxin system" evidence="1">
    <location>
        <begin position="4"/>
        <end position="124"/>
    </location>
</feature>
<proteinExistence type="predicted"/>
<dbReference type="Gene3D" id="3.30.160.250">
    <property type="match status" value="1"/>
</dbReference>
<name>A0A1I4WC14_9HYPH</name>
<comment type="caution">
    <text evidence="2">The sequence shown here is derived from an EMBL/GenBank/DDBJ whole genome shotgun (WGS) entry which is preliminary data.</text>
</comment>
<sequence>MRYYIGVVHKDTDSAFGIHFPDVPGCFSAADEMDDLLSNASEALSLHLEGEPLPEARPLEAVREDEEVKKDLATGAFLLAVPLISLTGRTTKANITMDAGLLAAIDQIAKSRGLTRSAFLADLARREIEGKHASAA</sequence>
<protein>
    <submittedName>
        <fullName evidence="2">CopG family transcriptional regulator</fullName>
    </submittedName>
</protein>
<dbReference type="Pfam" id="PF15919">
    <property type="entry name" value="HicB_lk_antitox"/>
    <property type="match status" value="1"/>
</dbReference>
<dbReference type="SUPFAM" id="SSF143100">
    <property type="entry name" value="TTHA1013/TTHA0281-like"/>
    <property type="match status" value="1"/>
</dbReference>
<dbReference type="CDD" id="cd22231">
    <property type="entry name" value="RHH_NikR_HicB-like"/>
    <property type="match status" value="1"/>
</dbReference>
<evidence type="ECO:0000313" key="3">
    <source>
        <dbReference type="Proteomes" id="UP000233491"/>
    </source>
</evidence>
<dbReference type="InterPro" id="IPR031807">
    <property type="entry name" value="HicB-like"/>
</dbReference>
<evidence type="ECO:0000313" key="2">
    <source>
        <dbReference type="EMBL" id="PKR89027.1"/>
    </source>
</evidence>
<reference evidence="2 3" key="1">
    <citation type="submission" date="2017-12" db="EMBL/GenBank/DDBJ databases">
        <title>Anaerobic carbon monoxide metabolism by Pleomorphomonas carboxyditropha sp. nov., a new mesophilic hydrogenogenic carboxidotroph.</title>
        <authorList>
            <person name="Esquivel-Elizondo S."/>
            <person name="Krajmalnik-Brown R."/>
        </authorList>
    </citation>
    <scope>NUCLEOTIDE SEQUENCE [LARGE SCALE GENOMIC DNA]</scope>
    <source>
        <strain evidence="2 3">R5-392</strain>
    </source>
</reference>